<evidence type="ECO:0000256" key="9">
    <source>
        <dbReference type="ARBA" id="ARBA00022842"/>
    </source>
</evidence>
<comment type="cofactor">
    <cofactor evidence="14">
        <name>Mg(2+)</name>
        <dbReference type="ChEBI" id="CHEBI:18420"/>
    </cofactor>
    <cofactor evidence="14">
        <name>Mn(2+)</name>
        <dbReference type="ChEBI" id="CHEBI:29035"/>
    </cofactor>
</comment>
<dbReference type="InterPro" id="IPR033136">
    <property type="entry name" value="DNA_ligase_CS"/>
</dbReference>
<dbReference type="CDD" id="cd00114">
    <property type="entry name" value="LIGANc"/>
    <property type="match status" value="1"/>
</dbReference>
<evidence type="ECO:0000256" key="13">
    <source>
        <dbReference type="ARBA" id="ARBA00060881"/>
    </source>
</evidence>
<dbReference type="GO" id="GO:0046872">
    <property type="term" value="F:metal ion binding"/>
    <property type="evidence" value="ECO:0007669"/>
    <property type="project" value="UniProtKB-KW"/>
</dbReference>
<dbReference type="PIRSF" id="PIRSF001604">
    <property type="entry name" value="LigA"/>
    <property type="match status" value="1"/>
</dbReference>
<feature type="binding site" evidence="14">
    <location>
        <begin position="86"/>
        <end position="87"/>
    </location>
    <ligand>
        <name>NAD(+)</name>
        <dbReference type="ChEBI" id="CHEBI:57540"/>
    </ligand>
</feature>
<dbReference type="SUPFAM" id="SSF56091">
    <property type="entry name" value="DNA ligase/mRNA capping enzyme, catalytic domain"/>
    <property type="match status" value="1"/>
</dbReference>
<dbReference type="FunFam" id="2.40.50.140:FF:000012">
    <property type="entry name" value="DNA ligase"/>
    <property type="match status" value="1"/>
</dbReference>
<dbReference type="InterPro" id="IPR041663">
    <property type="entry name" value="DisA/LigA_HHH"/>
</dbReference>
<dbReference type="InterPro" id="IPR010994">
    <property type="entry name" value="RuvA_2-like"/>
</dbReference>
<feature type="active site" description="N6-AMP-lysine intermediate" evidence="14">
    <location>
        <position position="121"/>
    </location>
</feature>
<evidence type="ECO:0000256" key="6">
    <source>
        <dbReference type="ARBA" id="ARBA00022723"/>
    </source>
</evidence>
<keyword evidence="11 14" id="KW-0234">DNA repair</keyword>
<dbReference type="Pfam" id="PF01653">
    <property type="entry name" value="DNA_ligase_aden"/>
    <property type="match status" value="1"/>
</dbReference>
<dbReference type="SUPFAM" id="SSF50249">
    <property type="entry name" value="Nucleic acid-binding proteins"/>
    <property type="match status" value="1"/>
</dbReference>
<dbReference type="SMART" id="SM00292">
    <property type="entry name" value="BRCT"/>
    <property type="match status" value="1"/>
</dbReference>
<protein>
    <recommendedName>
        <fullName evidence="3 14">DNA ligase</fullName>
        <ecNumber evidence="2 14">6.5.1.2</ecNumber>
    </recommendedName>
    <alternativeName>
        <fullName evidence="14">Polydeoxyribonucleotide synthase [NAD(+)]</fullName>
    </alternativeName>
</protein>
<keyword evidence="9 14" id="KW-0460">Magnesium</keyword>
<keyword evidence="8 14" id="KW-0862">Zinc</keyword>
<dbReference type="Gene3D" id="3.40.50.10190">
    <property type="entry name" value="BRCT domain"/>
    <property type="match status" value="1"/>
</dbReference>
<dbReference type="InterPro" id="IPR013839">
    <property type="entry name" value="DNAligase_adenylation"/>
</dbReference>
<evidence type="ECO:0000256" key="14">
    <source>
        <dbReference type="HAMAP-Rule" id="MF_01588"/>
    </source>
</evidence>
<evidence type="ECO:0000256" key="2">
    <source>
        <dbReference type="ARBA" id="ARBA00012722"/>
    </source>
</evidence>
<reference evidence="16 17" key="1">
    <citation type="journal article" date="2016" name="Nat. Commun.">
        <title>Thousands of microbial genomes shed light on interconnected biogeochemical processes in an aquifer system.</title>
        <authorList>
            <person name="Anantharaman K."/>
            <person name="Brown C.T."/>
            <person name="Hug L.A."/>
            <person name="Sharon I."/>
            <person name="Castelle C.J."/>
            <person name="Probst A.J."/>
            <person name="Thomas B.C."/>
            <person name="Singh A."/>
            <person name="Wilkins M.J."/>
            <person name="Karaoz U."/>
            <person name="Brodie E.L."/>
            <person name="Williams K.H."/>
            <person name="Hubbard S.S."/>
            <person name="Banfield J.F."/>
        </authorList>
    </citation>
    <scope>NUCLEOTIDE SEQUENCE [LARGE SCALE GENOMIC DNA]</scope>
</reference>
<evidence type="ECO:0000313" key="17">
    <source>
        <dbReference type="Proteomes" id="UP000177797"/>
    </source>
</evidence>
<dbReference type="InterPro" id="IPR001357">
    <property type="entry name" value="BRCT_dom"/>
</dbReference>
<dbReference type="PROSITE" id="PS01056">
    <property type="entry name" value="DNA_LIGASE_N2"/>
    <property type="match status" value="1"/>
</dbReference>
<keyword evidence="14" id="KW-0464">Manganese</keyword>
<dbReference type="PANTHER" id="PTHR23389">
    <property type="entry name" value="CHROMOSOME TRANSMISSION FIDELITY FACTOR 18"/>
    <property type="match status" value="1"/>
</dbReference>
<organism evidence="16 17">
    <name type="scientific">Candidatus Taylorbacteria bacterium RIFCSPLOWO2_01_FULL_48_100</name>
    <dbReference type="NCBI Taxonomy" id="1802322"/>
    <lineage>
        <taxon>Bacteria</taxon>
        <taxon>Candidatus Tayloriibacteriota</taxon>
    </lineage>
</organism>
<feature type="binding site" evidence="14">
    <location>
        <position position="142"/>
    </location>
    <ligand>
        <name>NAD(+)</name>
        <dbReference type="ChEBI" id="CHEBI:57540"/>
    </ligand>
</feature>
<dbReference type="Pfam" id="PF12826">
    <property type="entry name" value="HHH_2"/>
    <property type="match status" value="1"/>
</dbReference>
<dbReference type="NCBIfam" id="NF005932">
    <property type="entry name" value="PRK07956.1"/>
    <property type="match status" value="1"/>
</dbReference>
<dbReference type="InterPro" id="IPR012340">
    <property type="entry name" value="NA-bd_OB-fold"/>
</dbReference>
<comment type="caution">
    <text evidence="16">The sequence shown here is derived from an EMBL/GenBank/DDBJ whole genome shotgun (WGS) entry which is preliminary data.</text>
</comment>
<feature type="domain" description="BRCT" evidence="15">
    <location>
        <begin position="601"/>
        <end position="672"/>
    </location>
</feature>
<dbReference type="Gene3D" id="1.10.287.610">
    <property type="entry name" value="Helix hairpin bin"/>
    <property type="match status" value="1"/>
</dbReference>
<proteinExistence type="inferred from homology"/>
<keyword evidence="10 14" id="KW-0520">NAD</keyword>
<dbReference type="PANTHER" id="PTHR23389:SF9">
    <property type="entry name" value="DNA LIGASE"/>
    <property type="match status" value="1"/>
</dbReference>
<dbReference type="Pfam" id="PF03120">
    <property type="entry name" value="OB_DNA_ligase"/>
    <property type="match status" value="1"/>
</dbReference>
<dbReference type="InterPro" id="IPR036420">
    <property type="entry name" value="BRCT_dom_sf"/>
</dbReference>
<dbReference type="SUPFAM" id="SSF47781">
    <property type="entry name" value="RuvA domain 2-like"/>
    <property type="match status" value="1"/>
</dbReference>
<comment type="similarity">
    <text evidence="13 14">Belongs to the NAD-dependent DNA ligase family. LigA subfamily.</text>
</comment>
<comment type="caution">
    <text evidence="14">Lacks conserved residue(s) required for the propagation of feature annotation.</text>
</comment>
<comment type="function">
    <text evidence="1 14">DNA ligase that catalyzes the formation of phosphodiester linkages between 5'-phosphoryl and 3'-hydroxyl groups in double-stranded DNA using NAD as a coenzyme and as the energy source for the reaction. It is essential for DNA replication and repair of damaged DNA.</text>
</comment>
<dbReference type="GO" id="GO:0003911">
    <property type="term" value="F:DNA ligase (NAD+) activity"/>
    <property type="evidence" value="ECO:0007669"/>
    <property type="project" value="UniProtKB-UniRule"/>
</dbReference>
<dbReference type="GO" id="GO:0006260">
    <property type="term" value="P:DNA replication"/>
    <property type="evidence" value="ECO:0007669"/>
    <property type="project" value="UniProtKB-KW"/>
</dbReference>
<dbReference type="Proteomes" id="UP000177797">
    <property type="component" value="Unassembled WGS sequence"/>
</dbReference>
<feature type="binding site" evidence="14">
    <location>
        <position position="413"/>
    </location>
    <ligand>
        <name>Zn(2+)</name>
        <dbReference type="ChEBI" id="CHEBI:29105"/>
    </ligand>
</feature>
<evidence type="ECO:0000256" key="8">
    <source>
        <dbReference type="ARBA" id="ARBA00022833"/>
    </source>
</evidence>
<keyword evidence="4 14" id="KW-0436">Ligase</keyword>
<dbReference type="GO" id="GO:0003677">
    <property type="term" value="F:DNA binding"/>
    <property type="evidence" value="ECO:0007669"/>
    <property type="project" value="InterPro"/>
</dbReference>
<dbReference type="SMART" id="SM00278">
    <property type="entry name" value="HhH1"/>
    <property type="match status" value="4"/>
</dbReference>
<dbReference type="PROSITE" id="PS50172">
    <property type="entry name" value="BRCT"/>
    <property type="match status" value="1"/>
</dbReference>
<gene>
    <name evidence="14" type="primary">ligA</name>
    <name evidence="16" type="ORF">A2938_00320</name>
</gene>
<keyword evidence="7 14" id="KW-0227">DNA damage</keyword>
<feature type="binding site" evidence="14">
    <location>
        <position position="119"/>
    </location>
    <ligand>
        <name>NAD(+)</name>
        <dbReference type="ChEBI" id="CHEBI:57540"/>
    </ligand>
</feature>
<name>A0A1G2NGT5_9BACT</name>
<dbReference type="SUPFAM" id="SSF52113">
    <property type="entry name" value="BRCT domain"/>
    <property type="match status" value="1"/>
</dbReference>
<dbReference type="InterPro" id="IPR013840">
    <property type="entry name" value="DNAligase_N"/>
</dbReference>
<evidence type="ECO:0000256" key="12">
    <source>
        <dbReference type="ARBA" id="ARBA00034005"/>
    </source>
</evidence>
<dbReference type="EMBL" id="MHSA01000010">
    <property type="protein sequence ID" value="OHA34679.1"/>
    <property type="molecule type" value="Genomic_DNA"/>
</dbReference>
<evidence type="ECO:0000256" key="5">
    <source>
        <dbReference type="ARBA" id="ARBA00022705"/>
    </source>
</evidence>
<feature type="binding site" evidence="14">
    <location>
        <position position="316"/>
    </location>
    <ligand>
        <name>NAD(+)</name>
        <dbReference type="ChEBI" id="CHEBI:57540"/>
    </ligand>
</feature>
<dbReference type="GO" id="GO:0005829">
    <property type="term" value="C:cytosol"/>
    <property type="evidence" value="ECO:0007669"/>
    <property type="project" value="TreeGrafter"/>
</dbReference>
<dbReference type="Gene3D" id="2.40.50.140">
    <property type="entry name" value="Nucleic acid-binding proteins"/>
    <property type="match status" value="1"/>
</dbReference>
<accession>A0A1G2NGT5</accession>
<evidence type="ECO:0000256" key="4">
    <source>
        <dbReference type="ARBA" id="ARBA00022598"/>
    </source>
</evidence>
<evidence type="ECO:0000256" key="1">
    <source>
        <dbReference type="ARBA" id="ARBA00004067"/>
    </source>
</evidence>
<dbReference type="EC" id="6.5.1.2" evidence="2 14"/>
<dbReference type="SMART" id="SM00532">
    <property type="entry name" value="LIGANc"/>
    <property type="match status" value="1"/>
</dbReference>
<feature type="binding site" evidence="14">
    <location>
        <position position="176"/>
    </location>
    <ligand>
        <name>NAD(+)</name>
        <dbReference type="ChEBI" id="CHEBI:57540"/>
    </ligand>
</feature>
<dbReference type="Pfam" id="PF00533">
    <property type="entry name" value="BRCT"/>
    <property type="match status" value="1"/>
</dbReference>
<dbReference type="CDD" id="cd17748">
    <property type="entry name" value="BRCT_DNA_ligase_like"/>
    <property type="match status" value="1"/>
</dbReference>
<dbReference type="GO" id="GO:0006281">
    <property type="term" value="P:DNA repair"/>
    <property type="evidence" value="ECO:0007669"/>
    <property type="project" value="UniProtKB-KW"/>
</dbReference>
<dbReference type="Gene3D" id="3.30.470.30">
    <property type="entry name" value="DNA ligase/mRNA capping enzyme"/>
    <property type="match status" value="1"/>
</dbReference>
<dbReference type="Pfam" id="PF14520">
    <property type="entry name" value="HHH_5"/>
    <property type="match status" value="1"/>
</dbReference>
<evidence type="ECO:0000256" key="11">
    <source>
        <dbReference type="ARBA" id="ARBA00023204"/>
    </source>
</evidence>
<evidence type="ECO:0000256" key="7">
    <source>
        <dbReference type="ARBA" id="ARBA00022763"/>
    </source>
</evidence>
<dbReference type="InterPro" id="IPR004150">
    <property type="entry name" value="NAD_DNA_ligase_OB"/>
</dbReference>
<dbReference type="NCBIfam" id="TIGR00575">
    <property type="entry name" value="dnlj"/>
    <property type="match status" value="1"/>
</dbReference>
<dbReference type="Gene3D" id="1.10.150.20">
    <property type="entry name" value="5' to 3' exonuclease, C-terminal subdomain"/>
    <property type="match status" value="2"/>
</dbReference>
<sequence length="672" mass="75676">MKNTIPKETRERLEQLKRTIEKYRYEYHVLDKSDISSEALDSLKHELVEIETKYPELVTADSPSQRVGGAPLPAFKKVPHKVQQWSFNDAFTEEDITDFDERVKRFLKVGVPIFSYLCELKIDGLKVVLEYRRGLLTMAATRGDGKIGEDVTENVKRVESVPLMLNESVDIIVEGEIWIGKKNFTRLNEIQKKKEEQIFANPRNIAAGSIRQLNPNVVEERRPDTFIYDIAYYDKTFPYTQKDELELLKRLGFKVNPHFEYCNNIKEIIQYWKKWQKKKSGEDYLIDGVVIKVNERALQERLGYTGKAPRFGIAFKFPAEQVTTTIENISFQIGRTGVITPVAHLRPVRVAGSLVSRATLHNEDEIKRLDVRVGDTVVLQKAGDVIPDIVSVVTELRTGKEKPFRWPSKITECGGDGAIERVSGDAAWRCVNKNSFAIHKRKFYHFASKKAFNVDGLGPKIIDLLLEHKCIFSFDDIFALKRDDLLALPRFAEKSADNLLAAIGAARSVTLARFIVSLSVPQVGEETAEDLANHFCSIEKVRGARFEELEQIVGVGSVVGKAVVDWFANKENRALVGRLLEFVKIEKIAPVSLRETGAWKLSGKTFVLTGTLVHMSRDEAKAKIKTLGGSVSESVSKKTSFVVAGVNPGSKSEKAKSLAVPVLSESEFLKML</sequence>
<evidence type="ECO:0000313" key="16">
    <source>
        <dbReference type="EMBL" id="OHA34679.1"/>
    </source>
</evidence>
<dbReference type="Gene3D" id="6.20.10.30">
    <property type="match status" value="1"/>
</dbReference>
<dbReference type="InterPro" id="IPR001679">
    <property type="entry name" value="DNA_ligase"/>
</dbReference>
<dbReference type="HAMAP" id="MF_01588">
    <property type="entry name" value="DNA_ligase_A"/>
    <property type="match status" value="1"/>
</dbReference>
<evidence type="ECO:0000256" key="10">
    <source>
        <dbReference type="ARBA" id="ARBA00023027"/>
    </source>
</evidence>
<keyword evidence="5 14" id="KW-0235">DNA replication</keyword>
<keyword evidence="6 14" id="KW-0479">Metal-binding</keyword>
<evidence type="ECO:0000256" key="3">
    <source>
        <dbReference type="ARBA" id="ARBA00013308"/>
    </source>
</evidence>
<dbReference type="AlphaFoldDB" id="A0A1G2NGT5"/>
<comment type="catalytic activity">
    <reaction evidence="12 14">
        <text>NAD(+) + (deoxyribonucleotide)n-3'-hydroxyl + 5'-phospho-(deoxyribonucleotide)m = (deoxyribonucleotide)n+m + AMP + beta-nicotinamide D-nucleotide.</text>
        <dbReference type="EC" id="6.5.1.2"/>
    </reaction>
</comment>
<feature type="binding site" evidence="14">
    <location>
        <position position="292"/>
    </location>
    <ligand>
        <name>NAD(+)</name>
        <dbReference type="ChEBI" id="CHEBI:57540"/>
    </ligand>
</feature>
<evidence type="ECO:0000259" key="15">
    <source>
        <dbReference type="PROSITE" id="PS50172"/>
    </source>
</evidence>
<dbReference type="InterPro" id="IPR003583">
    <property type="entry name" value="Hlx-hairpin-Hlx_DNA-bd_motif"/>
</dbReference>